<evidence type="ECO:0000313" key="1">
    <source>
        <dbReference type="EMBL" id="KKM13807.1"/>
    </source>
</evidence>
<protein>
    <submittedName>
        <fullName evidence="1">Uncharacterized protein</fullName>
    </submittedName>
</protein>
<name>A0A0F9HF94_9ZZZZ</name>
<dbReference type="EMBL" id="LAZR01015294">
    <property type="protein sequence ID" value="KKM13807.1"/>
    <property type="molecule type" value="Genomic_DNA"/>
</dbReference>
<reference evidence="1" key="1">
    <citation type="journal article" date="2015" name="Nature">
        <title>Complex archaea that bridge the gap between prokaryotes and eukaryotes.</title>
        <authorList>
            <person name="Spang A."/>
            <person name="Saw J.H."/>
            <person name="Jorgensen S.L."/>
            <person name="Zaremba-Niedzwiedzka K."/>
            <person name="Martijn J."/>
            <person name="Lind A.E."/>
            <person name="van Eijk R."/>
            <person name="Schleper C."/>
            <person name="Guy L."/>
            <person name="Ettema T.J."/>
        </authorList>
    </citation>
    <scope>NUCLEOTIDE SEQUENCE</scope>
</reference>
<sequence length="90" mass="10193">MKLNRLKSVVKQVLKTSANVDGKYARDPFDHYSPEIEIEVDLLTGKLTPDMEGDDVEKFYTPISKWFREVLLKGGIGIEVIDEAIIKLSP</sequence>
<gene>
    <name evidence="1" type="ORF">LCGC14_1712470</name>
</gene>
<proteinExistence type="predicted"/>
<organism evidence="1">
    <name type="scientific">marine sediment metagenome</name>
    <dbReference type="NCBI Taxonomy" id="412755"/>
    <lineage>
        <taxon>unclassified sequences</taxon>
        <taxon>metagenomes</taxon>
        <taxon>ecological metagenomes</taxon>
    </lineage>
</organism>
<dbReference type="AlphaFoldDB" id="A0A0F9HF94"/>
<comment type="caution">
    <text evidence="1">The sequence shown here is derived from an EMBL/GenBank/DDBJ whole genome shotgun (WGS) entry which is preliminary data.</text>
</comment>
<accession>A0A0F9HF94</accession>